<dbReference type="InterPro" id="IPR008991">
    <property type="entry name" value="Translation_prot_SH3-like_sf"/>
</dbReference>
<dbReference type="InterPro" id="IPR014722">
    <property type="entry name" value="Rib_uL2_dom2"/>
</dbReference>
<dbReference type="PANTHER" id="PTHR30053:SF14">
    <property type="entry name" value="TRANSLATION ELONGATION FACTOR KOW-LIKE DOMAIN-CONTAINING PROTEIN"/>
    <property type="match status" value="1"/>
</dbReference>
<dbReference type="EMBL" id="HBIR01058770">
    <property type="protein sequence ID" value="CAE0596661.1"/>
    <property type="molecule type" value="Transcribed_RNA"/>
</dbReference>
<dbReference type="SMART" id="SM01185">
    <property type="entry name" value="EFP"/>
    <property type="match status" value="1"/>
</dbReference>
<comment type="similarity">
    <text evidence="1">Belongs to the elongation factor P family.</text>
</comment>
<protein>
    <recommendedName>
        <fullName evidence="5">Elongation factor P</fullName>
    </recommendedName>
</protein>
<feature type="domain" description="Translation elongation factor P/YeiP central" evidence="3">
    <location>
        <begin position="103"/>
        <end position="158"/>
    </location>
</feature>
<name>A0A6U8MIU8_EMIHU</name>
<evidence type="ECO:0000313" key="4">
    <source>
        <dbReference type="EMBL" id="CAE0596661.1"/>
    </source>
</evidence>
<dbReference type="Gene3D" id="2.40.50.140">
    <property type="entry name" value="Nucleic acid-binding proteins"/>
    <property type="match status" value="2"/>
</dbReference>
<dbReference type="GO" id="GO:0005737">
    <property type="term" value="C:cytoplasm"/>
    <property type="evidence" value="ECO:0007669"/>
    <property type="project" value="InterPro"/>
</dbReference>
<dbReference type="Gene3D" id="2.30.30.30">
    <property type="match status" value="1"/>
</dbReference>
<dbReference type="SUPFAM" id="SSF50249">
    <property type="entry name" value="Nucleic acid-binding proteins"/>
    <property type="match status" value="2"/>
</dbReference>
<evidence type="ECO:0008006" key="5">
    <source>
        <dbReference type="Google" id="ProtNLM"/>
    </source>
</evidence>
<dbReference type="InterPro" id="IPR020599">
    <property type="entry name" value="Transl_elong_fac_P/YeiP"/>
</dbReference>
<dbReference type="InterPro" id="IPR013185">
    <property type="entry name" value="Transl_elong_KOW-like"/>
</dbReference>
<dbReference type="SMART" id="SM00841">
    <property type="entry name" value="Elong-fact-P_C"/>
    <property type="match status" value="1"/>
</dbReference>
<evidence type="ECO:0000259" key="3">
    <source>
        <dbReference type="SMART" id="SM01185"/>
    </source>
</evidence>
<organism evidence="4">
    <name type="scientific">Emiliania huxleyi</name>
    <name type="common">Coccolithophore</name>
    <name type="synonym">Pontosphaera huxleyi</name>
    <dbReference type="NCBI Taxonomy" id="2903"/>
    <lineage>
        <taxon>Eukaryota</taxon>
        <taxon>Haptista</taxon>
        <taxon>Haptophyta</taxon>
        <taxon>Prymnesiophyceae</taxon>
        <taxon>Isochrysidales</taxon>
        <taxon>Noelaerhabdaceae</taxon>
        <taxon>Emiliania</taxon>
    </lineage>
</organism>
<reference evidence="4" key="1">
    <citation type="submission" date="2021-01" db="EMBL/GenBank/DDBJ databases">
        <authorList>
            <person name="Corre E."/>
            <person name="Pelletier E."/>
            <person name="Niang G."/>
            <person name="Scheremetjew M."/>
            <person name="Finn R."/>
            <person name="Kale V."/>
            <person name="Holt S."/>
            <person name="Cochrane G."/>
            <person name="Meng A."/>
            <person name="Brown T."/>
            <person name="Cohen L."/>
        </authorList>
    </citation>
    <scope>NUCLEOTIDE SEQUENCE</scope>
    <source>
        <strain evidence="4">379</strain>
    </source>
</reference>
<dbReference type="InterPro" id="IPR001059">
    <property type="entry name" value="Transl_elong_P/YeiP_cen"/>
</dbReference>
<dbReference type="PROSITE" id="PS01275">
    <property type="entry name" value="EFP"/>
    <property type="match status" value="1"/>
</dbReference>
<accession>A0A6U8MIU8</accession>
<dbReference type="InterPro" id="IPR012340">
    <property type="entry name" value="NA-bd_OB-fold"/>
</dbReference>
<dbReference type="InterPro" id="IPR013852">
    <property type="entry name" value="Transl_elong_P/YeiP_CS"/>
</dbReference>
<dbReference type="Pfam" id="PF01132">
    <property type="entry name" value="EFP"/>
    <property type="match status" value="1"/>
</dbReference>
<dbReference type="AlphaFoldDB" id="A0A6U8MIU8"/>
<dbReference type="GO" id="GO:0043043">
    <property type="term" value="P:peptide biosynthetic process"/>
    <property type="evidence" value="ECO:0007669"/>
    <property type="project" value="InterPro"/>
</dbReference>
<dbReference type="InterPro" id="IPR015365">
    <property type="entry name" value="Elong-fact-P_C"/>
</dbReference>
<dbReference type="SUPFAM" id="SSF50104">
    <property type="entry name" value="Translation proteins SH3-like domain"/>
    <property type="match status" value="1"/>
</dbReference>
<proteinExistence type="inferred from homology"/>
<gene>
    <name evidence="4" type="ORF">EHUX00137_LOCUS45695</name>
</gene>
<dbReference type="Pfam" id="PF09285">
    <property type="entry name" value="Elong-fact-P_C"/>
    <property type="match status" value="1"/>
</dbReference>
<dbReference type="GO" id="GO:0003746">
    <property type="term" value="F:translation elongation factor activity"/>
    <property type="evidence" value="ECO:0007669"/>
    <property type="project" value="InterPro"/>
</dbReference>
<sequence length="272" mass="29303">MPPSLLCQPPQHRPAVLRSTLLRLALRCGRVPANNLGKGMLVPGSEVSRQADRIFRVLSVGHVKPGKGGAFVQAKLKCVLDGTIVPHKFRSAETVETVDLDPAEDYSLLYTDGGLVHLMHGETFEQIEVPREAFGELAVWLRDGMSVRVASRQGPTPLPPIRRSTLPSRPCLSIPASPRPQHAITPQHGMASQHASDALAGVPLLFTLPPRAAYEVVETRLGSREGKTDASKPAVLSNGEALRVPHFVTVGDRILVNTEDGTYYGKAGPDEG</sequence>
<evidence type="ECO:0000259" key="2">
    <source>
        <dbReference type="SMART" id="SM00841"/>
    </source>
</evidence>
<dbReference type="PANTHER" id="PTHR30053">
    <property type="entry name" value="ELONGATION FACTOR P"/>
    <property type="match status" value="1"/>
</dbReference>
<dbReference type="Pfam" id="PF08207">
    <property type="entry name" value="EFP_N"/>
    <property type="match status" value="1"/>
</dbReference>
<feature type="domain" description="Elongation factor P C-terminal" evidence="2">
    <location>
        <begin position="212"/>
        <end position="266"/>
    </location>
</feature>
<evidence type="ECO:0000256" key="1">
    <source>
        <dbReference type="ARBA" id="ARBA00009479"/>
    </source>
</evidence>